<organism evidence="11 12">
    <name type="scientific">Candidatus Curtissbacteria bacterium RIFCSPHIGHO2_01_FULL_40_12</name>
    <dbReference type="NCBI Taxonomy" id="1797710"/>
    <lineage>
        <taxon>Bacteria</taxon>
        <taxon>Candidatus Curtissiibacteriota</taxon>
    </lineage>
</organism>
<dbReference type="UniPathway" id="UPA00196"/>
<sequence>MILKIFIFWRLGLFLVTYLGSIAFPLASNGGLGAPTLTKPFSYWLSWAQWDGGYYYQIATRGYWFFADYAFFPLYPFLAKFLNVIFSNLLFTGLAVSNISFLLFLTIFYKFLKEKYSKNIAINSVITFLCFPTTFFAVAYYSEGLFLLLTVLVFFFLNQKKILQAALAIIFASLTRSIGMALILSLVYNYFSSISFTIKNVSKKVLYLLPSTLGAALYITYLFYKLNNPFGFISVQTLWLRNINDPISTIIGNVWIIFTNPNAPFDQYTDLLITLIFLSLLIFGVRKISSSLWIFSMLVILIPASTGTLTSMPRYVLASLGVFVILGQLLEEKPYLKVPIWMASLFLQAILATKFVNGYWVA</sequence>
<feature type="transmembrane region" description="Helical" evidence="10">
    <location>
        <begin position="7"/>
        <end position="27"/>
    </location>
</feature>
<evidence type="ECO:0000256" key="1">
    <source>
        <dbReference type="ARBA" id="ARBA00004477"/>
    </source>
</evidence>
<dbReference type="GO" id="GO:0016020">
    <property type="term" value="C:membrane"/>
    <property type="evidence" value="ECO:0007669"/>
    <property type="project" value="GOC"/>
</dbReference>
<reference evidence="11 12" key="1">
    <citation type="journal article" date="2016" name="Nat. Commun.">
        <title>Thousands of microbial genomes shed light on interconnected biogeochemical processes in an aquifer system.</title>
        <authorList>
            <person name="Anantharaman K."/>
            <person name="Brown C.T."/>
            <person name="Hug L.A."/>
            <person name="Sharon I."/>
            <person name="Castelle C.J."/>
            <person name="Probst A.J."/>
            <person name="Thomas B.C."/>
            <person name="Singh A."/>
            <person name="Wilkins M.J."/>
            <person name="Karaoz U."/>
            <person name="Brodie E.L."/>
            <person name="Williams K.H."/>
            <person name="Hubbard S.S."/>
            <person name="Banfield J.F."/>
        </authorList>
    </citation>
    <scope>NUCLEOTIDE SEQUENCE [LARGE SCALE GENOMIC DNA]</scope>
</reference>
<evidence type="ECO:0000313" key="11">
    <source>
        <dbReference type="EMBL" id="OGD89457.1"/>
    </source>
</evidence>
<dbReference type="AlphaFoldDB" id="A0A1F5GCA9"/>
<evidence type="ECO:0000256" key="6">
    <source>
        <dbReference type="ARBA" id="ARBA00022692"/>
    </source>
</evidence>
<name>A0A1F5GCA9_9BACT</name>
<evidence type="ECO:0000256" key="8">
    <source>
        <dbReference type="ARBA" id="ARBA00022989"/>
    </source>
</evidence>
<accession>A0A1F5GCA9</accession>
<keyword evidence="5" id="KW-0808">Transferase</keyword>
<feature type="transmembrane region" description="Helical" evidence="10">
    <location>
        <begin position="120"/>
        <end position="142"/>
    </location>
</feature>
<keyword evidence="6 10" id="KW-0812">Transmembrane</keyword>
<feature type="transmembrane region" description="Helical" evidence="10">
    <location>
        <begin position="292"/>
        <end position="309"/>
    </location>
</feature>
<dbReference type="PANTHER" id="PTHR12468">
    <property type="entry name" value="GPI MANNOSYLTRANSFERASE 2"/>
    <property type="match status" value="1"/>
</dbReference>
<evidence type="ECO:0000256" key="3">
    <source>
        <dbReference type="ARBA" id="ARBA00022502"/>
    </source>
</evidence>
<dbReference type="Proteomes" id="UP000178577">
    <property type="component" value="Unassembled WGS sequence"/>
</dbReference>
<evidence type="ECO:0008006" key="13">
    <source>
        <dbReference type="Google" id="ProtNLM"/>
    </source>
</evidence>
<dbReference type="GO" id="GO:0000009">
    <property type="term" value="F:alpha-1,6-mannosyltransferase activity"/>
    <property type="evidence" value="ECO:0007669"/>
    <property type="project" value="InterPro"/>
</dbReference>
<evidence type="ECO:0000256" key="2">
    <source>
        <dbReference type="ARBA" id="ARBA00004687"/>
    </source>
</evidence>
<evidence type="ECO:0000313" key="12">
    <source>
        <dbReference type="Proteomes" id="UP000178577"/>
    </source>
</evidence>
<feature type="transmembrane region" description="Helical" evidence="10">
    <location>
        <begin position="81"/>
        <end position="108"/>
    </location>
</feature>
<dbReference type="EMBL" id="MFAY01000009">
    <property type="protein sequence ID" value="OGD89457.1"/>
    <property type="molecule type" value="Genomic_DNA"/>
</dbReference>
<keyword evidence="8 10" id="KW-1133">Transmembrane helix</keyword>
<dbReference type="Pfam" id="PF04188">
    <property type="entry name" value="Mannosyl_trans2"/>
    <property type="match status" value="1"/>
</dbReference>
<keyword evidence="9 10" id="KW-0472">Membrane</keyword>
<dbReference type="InterPro" id="IPR007315">
    <property type="entry name" value="PIG-V/Gpi18"/>
</dbReference>
<comment type="subcellular location">
    <subcellularLocation>
        <location evidence="1">Endoplasmic reticulum membrane</location>
        <topology evidence="1">Multi-pass membrane protein</topology>
    </subcellularLocation>
</comment>
<dbReference type="GO" id="GO:0004376">
    <property type="term" value="F:GPI mannosyltransferase activity"/>
    <property type="evidence" value="ECO:0007669"/>
    <property type="project" value="InterPro"/>
</dbReference>
<dbReference type="PANTHER" id="PTHR12468:SF2">
    <property type="entry name" value="GPI MANNOSYLTRANSFERASE 2"/>
    <property type="match status" value="1"/>
</dbReference>
<keyword evidence="3" id="KW-0337">GPI-anchor biosynthesis</keyword>
<gene>
    <name evidence="11" type="ORF">A2693_01020</name>
</gene>
<keyword evidence="4" id="KW-0328">Glycosyltransferase</keyword>
<comment type="pathway">
    <text evidence="2">Glycolipid biosynthesis; glycosylphosphatidylinositol-anchor biosynthesis.</text>
</comment>
<protein>
    <recommendedName>
        <fullName evidence="13">Glycosyltransferase RgtA/B/C/D-like domain-containing protein</fullName>
    </recommendedName>
</protein>
<dbReference type="GO" id="GO:0031501">
    <property type="term" value="C:mannosyltransferase complex"/>
    <property type="evidence" value="ECO:0007669"/>
    <property type="project" value="TreeGrafter"/>
</dbReference>
<dbReference type="GO" id="GO:0006506">
    <property type="term" value="P:GPI anchor biosynthetic process"/>
    <property type="evidence" value="ECO:0007669"/>
    <property type="project" value="UniProtKB-UniPathway"/>
</dbReference>
<feature type="transmembrane region" description="Helical" evidence="10">
    <location>
        <begin position="338"/>
        <end position="360"/>
    </location>
</feature>
<feature type="transmembrane region" description="Helical" evidence="10">
    <location>
        <begin position="162"/>
        <end position="184"/>
    </location>
</feature>
<evidence type="ECO:0000256" key="7">
    <source>
        <dbReference type="ARBA" id="ARBA00022824"/>
    </source>
</evidence>
<evidence type="ECO:0000256" key="10">
    <source>
        <dbReference type="SAM" id="Phobius"/>
    </source>
</evidence>
<proteinExistence type="predicted"/>
<feature type="transmembrane region" description="Helical" evidence="10">
    <location>
        <begin position="205"/>
        <end position="224"/>
    </location>
</feature>
<keyword evidence="7" id="KW-0256">Endoplasmic reticulum</keyword>
<comment type="caution">
    <text evidence="11">The sequence shown here is derived from an EMBL/GenBank/DDBJ whole genome shotgun (WGS) entry which is preliminary data.</text>
</comment>
<feature type="transmembrane region" description="Helical" evidence="10">
    <location>
        <begin position="268"/>
        <end position="285"/>
    </location>
</feature>
<evidence type="ECO:0000256" key="5">
    <source>
        <dbReference type="ARBA" id="ARBA00022679"/>
    </source>
</evidence>
<evidence type="ECO:0000256" key="9">
    <source>
        <dbReference type="ARBA" id="ARBA00023136"/>
    </source>
</evidence>
<evidence type="ECO:0000256" key="4">
    <source>
        <dbReference type="ARBA" id="ARBA00022676"/>
    </source>
</evidence>